<gene>
    <name evidence="1" type="primary">LOC114349193</name>
</gene>
<reference evidence="1" key="1">
    <citation type="submission" date="2025-08" db="UniProtKB">
        <authorList>
            <consortium name="RefSeq"/>
        </authorList>
    </citation>
    <scope>IDENTIFICATION</scope>
    <source>
        <tissue evidence="1">Whole insect</tissue>
    </source>
</reference>
<proteinExistence type="predicted"/>
<evidence type="ECO:0000313" key="1">
    <source>
        <dbReference type="RefSeq" id="XP_028155375.1"/>
    </source>
</evidence>
<dbReference type="AlphaFoldDB" id="A0A6P7HIB7"/>
<dbReference type="InParanoid" id="A0A6P7HIB7"/>
<sequence>MALSIQRLYRDRYPALSTLEGNFEVMENSYTVRVGGVRKTTEERIVKVKANTPEKIWLALERVREETKAGDSVALHHLSFMQVHDLRKMAEVIFSKTEVSKVQIHTTATRKERLTYGFIVSKKDSSYSQLLEGVEKAVGDSKAKDAIRSLRSTKDGNLLITLDKDQDAANSIKTAITNKESGLTAKMVGAEKQAIIHIRGMTENTEESHLKAAIKKQLGSWEPNFLIKQLRPMRNSTKAATVVLSAQAATKILEVGHLKVGLVRCEVEKRYIVKKCQRCWSYLHESSKCNGPDRTGCCQNCGKKGHAFDACKEEEFCAVCEQSHRIGSGRCPAFREALQKVKAADP</sequence>
<feature type="non-terminal residue" evidence="1">
    <location>
        <position position="346"/>
    </location>
</feature>
<protein>
    <submittedName>
        <fullName evidence="1">Uncharacterized protein LOC114349193</fullName>
    </submittedName>
</protein>
<name>A0A6P7HIB7_DIAVI</name>
<organism evidence="1">
    <name type="scientific">Diabrotica virgifera virgifera</name>
    <name type="common">western corn rootworm</name>
    <dbReference type="NCBI Taxonomy" id="50390"/>
    <lineage>
        <taxon>Eukaryota</taxon>
        <taxon>Metazoa</taxon>
        <taxon>Ecdysozoa</taxon>
        <taxon>Arthropoda</taxon>
        <taxon>Hexapoda</taxon>
        <taxon>Insecta</taxon>
        <taxon>Pterygota</taxon>
        <taxon>Neoptera</taxon>
        <taxon>Endopterygota</taxon>
        <taxon>Coleoptera</taxon>
        <taxon>Polyphaga</taxon>
        <taxon>Cucujiformia</taxon>
        <taxon>Chrysomeloidea</taxon>
        <taxon>Chrysomelidae</taxon>
        <taxon>Galerucinae</taxon>
        <taxon>Diabroticina</taxon>
        <taxon>Diabroticites</taxon>
        <taxon>Diabrotica</taxon>
    </lineage>
</organism>
<dbReference type="RefSeq" id="XP_028155375.1">
    <property type="nucleotide sequence ID" value="XM_028299574.1"/>
</dbReference>
<accession>A0A6P7HIB7</accession>